<gene>
    <name evidence="2" type="ordered locus">Desor_1990</name>
</gene>
<sequence length="191" mass="21173">MKLWKIIKIACREDTIMLGVISGLMGTLAMDIANLFLYKIHFSEALWGHFAGSIFIPARQTKKPQNFLLGQIEHLITGGILGIPLAYVLKITKKYPKLKGCGYGLATWGLLYNIFAKAKLYSIKHHTSISYYSTLIQNTIFGVVAAQSIVSLGGEKTSQVNKNVQMSDLANNTFISTTDAATYKNDELLQH</sequence>
<dbReference type="AlphaFoldDB" id="G7WDB6"/>
<keyword evidence="1" id="KW-0472">Membrane</keyword>
<evidence type="ECO:0000256" key="1">
    <source>
        <dbReference type="SAM" id="Phobius"/>
    </source>
</evidence>
<organism evidence="2 3">
    <name type="scientific">Desulfosporosinus orientis (strain ATCC 19365 / DSM 765 / NCIMB 8382 / VKM B-1628 / Singapore I)</name>
    <name type="common">Desulfotomaculum orientis</name>
    <dbReference type="NCBI Taxonomy" id="768706"/>
    <lineage>
        <taxon>Bacteria</taxon>
        <taxon>Bacillati</taxon>
        <taxon>Bacillota</taxon>
        <taxon>Clostridia</taxon>
        <taxon>Eubacteriales</taxon>
        <taxon>Desulfitobacteriaceae</taxon>
        <taxon>Desulfosporosinus</taxon>
    </lineage>
</organism>
<accession>G7WDB6</accession>
<dbReference type="Proteomes" id="UP000006346">
    <property type="component" value="Chromosome"/>
</dbReference>
<evidence type="ECO:0000313" key="3">
    <source>
        <dbReference type="Proteomes" id="UP000006346"/>
    </source>
</evidence>
<proteinExistence type="predicted"/>
<dbReference type="OrthoDB" id="1798220at2"/>
<dbReference type="RefSeq" id="WP_014184416.1">
    <property type="nucleotide sequence ID" value="NC_016584.1"/>
</dbReference>
<dbReference type="EMBL" id="CP003108">
    <property type="protein sequence ID" value="AET67601.1"/>
    <property type="molecule type" value="Genomic_DNA"/>
</dbReference>
<name>G7WDB6_DESOD</name>
<dbReference type="PATRIC" id="fig|768706.3.peg.2003"/>
<feature type="transmembrane region" description="Helical" evidence="1">
    <location>
        <begin position="67"/>
        <end position="89"/>
    </location>
</feature>
<feature type="transmembrane region" description="Helical" evidence="1">
    <location>
        <begin position="16"/>
        <end position="38"/>
    </location>
</feature>
<keyword evidence="3" id="KW-1185">Reference proteome</keyword>
<protein>
    <submittedName>
        <fullName evidence="2">Uncharacterized protein</fullName>
    </submittedName>
</protein>
<keyword evidence="1" id="KW-1133">Transmembrane helix</keyword>
<evidence type="ECO:0000313" key="2">
    <source>
        <dbReference type="EMBL" id="AET67601.1"/>
    </source>
</evidence>
<keyword evidence="1" id="KW-0812">Transmembrane</keyword>
<dbReference type="eggNOG" id="ENOG502ZXY8">
    <property type="taxonomic scope" value="Bacteria"/>
</dbReference>
<dbReference type="HOGENOM" id="CLU_117548_0_0_9"/>
<reference evidence="3" key="1">
    <citation type="submission" date="2011-11" db="EMBL/GenBank/DDBJ databases">
        <title>Complete sequence of Desulfosporosinus orientis DSM 765.</title>
        <authorList>
            <person name="Lucas S."/>
            <person name="Han J."/>
            <person name="Lapidus A."/>
            <person name="Cheng J.-F."/>
            <person name="Goodwin L."/>
            <person name="Pitluck S."/>
            <person name="Peters L."/>
            <person name="Ovchinnikova G."/>
            <person name="Teshima H."/>
            <person name="Detter J.C."/>
            <person name="Han C."/>
            <person name="Tapia R."/>
            <person name="Land M."/>
            <person name="Hauser L."/>
            <person name="Kyrpides N."/>
            <person name="Ivanova N."/>
            <person name="Pagani I."/>
            <person name="Pester M."/>
            <person name="Spring S."/>
            <person name="Ollivier B."/>
            <person name="Rattei T."/>
            <person name="Klenk H.-P."/>
            <person name="Wagner M."/>
            <person name="Loy A."/>
            <person name="Woyke T."/>
        </authorList>
    </citation>
    <scope>NUCLEOTIDE SEQUENCE [LARGE SCALE GENOMIC DNA]</scope>
    <source>
        <strain evidence="3">ATCC 19365 / DSM 765 / NCIMB 8382 / VKM B-1628</strain>
    </source>
</reference>
<reference evidence="2 3" key="2">
    <citation type="journal article" date="2012" name="J. Bacteriol.">
        <title>Complete genome sequences of Desulfosporosinus orientis DSM765T, Desulfosporosinus youngiae DSM17734T, Desulfosporosinus meridiei DSM13257T, and Desulfosporosinus acidiphilus DSM22704T.</title>
        <authorList>
            <person name="Pester M."/>
            <person name="Brambilla E."/>
            <person name="Alazard D."/>
            <person name="Rattei T."/>
            <person name="Weinmaier T."/>
            <person name="Han J."/>
            <person name="Lucas S."/>
            <person name="Lapidus A."/>
            <person name="Cheng J.F."/>
            <person name="Goodwin L."/>
            <person name="Pitluck S."/>
            <person name="Peters L."/>
            <person name="Ovchinnikova G."/>
            <person name="Teshima H."/>
            <person name="Detter J.C."/>
            <person name="Han C.S."/>
            <person name="Tapia R."/>
            <person name="Land M.L."/>
            <person name="Hauser L."/>
            <person name="Kyrpides N.C."/>
            <person name="Ivanova N.N."/>
            <person name="Pagani I."/>
            <person name="Huntmann M."/>
            <person name="Wei C.L."/>
            <person name="Davenport K.W."/>
            <person name="Daligault H."/>
            <person name="Chain P.S."/>
            <person name="Chen A."/>
            <person name="Mavromatis K."/>
            <person name="Markowitz V."/>
            <person name="Szeto E."/>
            <person name="Mikhailova N."/>
            <person name="Pati A."/>
            <person name="Wagner M."/>
            <person name="Woyke T."/>
            <person name="Ollivier B."/>
            <person name="Klenk H.P."/>
            <person name="Spring S."/>
            <person name="Loy A."/>
        </authorList>
    </citation>
    <scope>NUCLEOTIDE SEQUENCE [LARGE SCALE GENOMIC DNA]</scope>
    <source>
        <strain evidence="3">ATCC 19365 / DSM 765 / NCIMB 8382 / VKM B-1628</strain>
    </source>
</reference>
<dbReference type="KEGG" id="dor:Desor_1990"/>